<evidence type="ECO:0000313" key="2">
    <source>
        <dbReference type="EMBL" id="CAA0109073.1"/>
    </source>
</evidence>
<feature type="transmembrane region" description="Helical" evidence="1">
    <location>
        <begin position="73"/>
        <end position="95"/>
    </location>
</feature>
<gene>
    <name evidence="2" type="ORF">STARVERO_03687</name>
</gene>
<dbReference type="Proteomes" id="UP000433050">
    <property type="component" value="Unassembled WGS sequence"/>
</dbReference>
<dbReference type="RefSeq" id="WP_159600649.1">
    <property type="nucleotide sequence ID" value="NZ_CACSAS010000001.1"/>
</dbReference>
<accession>A0A5S9PVX2</accession>
<name>A0A5S9PVX2_9HYPH</name>
<organism evidence="2 3">
    <name type="scientific">Starkeya nomas</name>
    <dbReference type="NCBI Taxonomy" id="2666134"/>
    <lineage>
        <taxon>Bacteria</taxon>
        <taxon>Pseudomonadati</taxon>
        <taxon>Pseudomonadota</taxon>
        <taxon>Alphaproteobacteria</taxon>
        <taxon>Hyphomicrobiales</taxon>
        <taxon>Xanthobacteraceae</taxon>
        <taxon>Starkeya</taxon>
    </lineage>
</organism>
<protein>
    <submittedName>
        <fullName evidence="2">Uncharacterized protein</fullName>
    </submittedName>
</protein>
<keyword evidence="3" id="KW-1185">Reference proteome</keyword>
<reference evidence="2 3" key="1">
    <citation type="submission" date="2019-12" db="EMBL/GenBank/DDBJ databases">
        <authorList>
            <person name="Reyes-Prieto M."/>
        </authorList>
    </citation>
    <scope>NUCLEOTIDE SEQUENCE [LARGE SCALE GENOMIC DNA]</scope>
    <source>
        <strain evidence="2">HF14-78462</strain>
    </source>
</reference>
<dbReference type="EMBL" id="CACSAS010000001">
    <property type="protein sequence ID" value="CAA0109073.1"/>
    <property type="molecule type" value="Genomic_DNA"/>
</dbReference>
<keyword evidence="1" id="KW-0472">Membrane</keyword>
<evidence type="ECO:0000313" key="3">
    <source>
        <dbReference type="Proteomes" id="UP000433050"/>
    </source>
</evidence>
<proteinExistence type="predicted"/>
<dbReference type="AlphaFoldDB" id="A0A5S9PVX2"/>
<keyword evidence="1" id="KW-1133">Transmembrane helix</keyword>
<feature type="transmembrane region" description="Helical" evidence="1">
    <location>
        <begin position="115"/>
        <end position="134"/>
    </location>
</feature>
<evidence type="ECO:0000256" key="1">
    <source>
        <dbReference type="SAM" id="Phobius"/>
    </source>
</evidence>
<keyword evidence="1" id="KW-0812">Transmembrane</keyword>
<sequence length="190" mass="21668">MDDPIRDRAHHRAAMTDPILSSDARRRRHPLRVALGFVFRALCAVVIILDELVRPIYRPLIARIAALRIMHSFERWVGGLHPLAILVLLAIPYAIVEPLKFVGLLWIANGAGRSGTILFLAAHLVSFVLIERIFSAGRSKLMTIGWMAWVIDTANAVRRRITVALHLDEMKESLRRMAHRLRLRLRALLR</sequence>